<organism evidence="2 3">
    <name type="scientific">Catalinimonas alkaloidigena</name>
    <dbReference type="NCBI Taxonomy" id="1075417"/>
    <lineage>
        <taxon>Bacteria</taxon>
        <taxon>Pseudomonadati</taxon>
        <taxon>Bacteroidota</taxon>
        <taxon>Cytophagia</taxon>
        <taxon>Cytophagales</taxon>
        <taxon>Catalimonadaceae</taxon>
        <taxon>Catalinimonas</taxon>
    </lineage>
</organism>
<dbReference type="GO" id="GO:0016740">
    <property type="term" value="F:transferase activity"/>
    <property type="evidence" value="ECO:0007669"/>
    <property type="project" value="UniProtKB-KW"/>
</dbReference>
<evidence type="ECO:0000313" key="3">
    <source>
        <dbReference type="Proteomes" id="UP000198510"/>
    </source>
</evidence>
<dbReference type="SUPFAM" id="SSF52821">
    <property type="entry name" value="Rhodanese/Cell cycle control phosphatase"/>
    <property type="match status" value="1"/>
</dbReference>
<dbReference type="InterPro" id="IPR050229">
    <property type="entry name" value="GlpE_sulfurtransferase"/>
</dbReference>
<protein>
    <submittedName>
        <fullName evidence="2">Rhodanese-related sulfurtransferase</fullName>
    </submittedName>
</protein>
<feature type="domain" description="Rhodanese" evidence="1">
    <location>
        <begin position="24"/>
        <end position="110"/>
    </location>
</feature>
<dbReference type="PANTHER" id="PTHR43031:SF17">
    <property type="entry name" value="SULFURTRANSFERASE YTWF-RELATED"/>
    <property type="match status" value="1"/>
</dbReference>
<dbReference type="EMBL" id="FNFO01000009">
    <property type="protein sequence ID" value="SDL92303.1"/>
    <property type="molecule type" value="Genomic_DNA"/>
</dbReference>
<keyword evidence="3" id="KW-1185">Reference proteome</keyword>
<dbReference type="AlphaFoldDB" id="A0A1G9P185"/>
<name>A0A1G9P185_9BACT</name>
<dbReference type="CDD" id="cd00158">
    <property type="entry name" value="RHOD"/>
    <property type="match status" value="1"/>
</dbReference>
<accession>A0A1G9P185</accession>
<dbReference type="Proteomes" id="UP000198510">
    <property type="component" value="Unassembled WGS sequence"/>
</dbReference>
<dbReference type="Gene3D" id="3.40.250.10">
    <property type="entry name" value="Rhodanese-like domain"/>
    <property type="match status" value="1"/>
</dbReference>
<evidence type="ECO:0000313" key="2">
    <source>
        <dbReference type="EMBL" id="SDL92303.1"/>
    </source>
</evidence>
<dbReference type="InterPro" id="IPR036873">
    <property type="entry name" value="Rhodanese-like_dom_sf"/>
</dbReference>
<dbReference type="STRING" id="1075417.SAMN05421823_10942"/>
<gene>
    <name evidence="2" type="ORF">SAMN05421823_10942</name>
</gene>
<dbReference type="Pfam" id="PF00581">
    <property type="entry name" value="Rhodanese"/>
    <property type="match status" value="1"/>
</dbReference>
<dbReference type="OrthoDB" id="9808735at2"/>
<keyword evidence="2" id="KW-0808">Transferase</keyword>
<reference evidence="2 3" key="1">
    <citation type="submission" date="2016-10" db="EMBL/GenBank/DDBJ databases">
        <authorList>
            <person name="de Groot N.N."/>
        </authorList>
    </citation>
    <scope>NUCLEOTIDE SEQUENCE [LARGE SCALE GENOMIC DNA]</scope>
    <source>
        <strain evidence="2 3">DSM 25186</strain>
    </source>
</reference>
<dbReference type="PANTHER" id="PTHR43031">
    <property type="entry name" value="FAD-DEPENDENT OXIDOREDUCTASE"/>
    <property type="match status" value="1"/>
</dbReference>
<dbReference type="PROSITE" id="PS50206">
    <property type="entry name" value="RHODANESE_3"/>
    <property type="match status" value="1"/>
</dbReference>
<dbReference type="SMART" id="SM00450">
    <property type="entry name" value="RHOD"/>
    <property type="match status" value="1"/>
</dbReference>
<sequence length="111" mass="12330">MFGFSKQVKNFEDVDAATFEALRQEGKAVVLDVRTPAEAQQGMIPGAKLLNVMSPSFQNEVQRFDKSVPYLVYCRSGNRSAQACQWMADQGFQKVFNLRGGIGAWQHAVGK</sequence>
<dbReference type="InterPro" id="IPR001763">
    <property type="entry name" value="Rhodanese-like_dom"/>
</dbReference>
<evidence type="ECO:0000259" key="1">
    <source>
        <dbReference type="PROSITE" id="PS50206"/>
    </source>
</evidence>
<proteinExistence type="predicted"/>